<dbReference type="InterPro" id="IPR016181">
    <property type="entry name" value="Acyl_CoA_acyltransferase"/>
</dbReference>
<dbReference type="InterPro" id="IPR050276">
    <property type="entry name" value="MshD_Acetyltransferase"/>
</dbReference>
<feature type="domain" description="N-acetyltransferase" evidence="1">
    <location>
        <begin position="26"/>
        <end position="178"/>
    </location>
</feature>
<evidence type="ECO:0000259" key="1">
    <source>
        <dbReference type="PROSITE" id="PS51186"/>
    </source>
</evidence>
<evidence type="ECO:0000313" key="3">
    <source>
        <dbReference type="Proteomes" id="UP001500037"/>
    </source>
</evidence>
<proteinExistence type="predicted"/>
<keyword evidence="3" id="KW-1185">Reference proteome</keyword>
<dbReference type="Pfam" id="PF00583">
    <property type="entry name" value="Acetyltransf_1"/>
    <property type="match status" value="1"/>
</dbReference>
<organism evidence="2 3">
    <name type="scientific">Kitasatospora nipponensis</name>
    <dbReference type="NCBI Taxonomy" id="258049"/>
    <lineage>
        <taxon>Bacteria</taxon>
        <taxon>Bacillati</taxon>
        <taxon>Actinomycetota</taxon>
        <taxon>Actinomycetes</taxon>
        <taxon>Kitasatosporales</taxon>
        <taxon>Streptomycetaceae</taxon>
        <taxon>Kitasatospora</taxon>
    </lineage>
</organism>
<protein>
    <recommendedName>
        <fullName evidence="1">N-acetyltransferase domain-containing protein</fullName>
    </recommendedName>
</protein>
<comment type="caution">
    <text evidence="2">The sequence shown here is derived from an EMBL/GenBank/DDBJ whole genome shotgun (WGS) entry which is preliminary data.</text>
</comment>
<dbReference type="Gene3D" id="3.40.630.30">
    <property type="match status" value="1"/>
</dbReference>
<gene>
    <name evidence="2" type="ORF">GCM10009665_40680</name>
</gene>
<dbReference type="RefSeq" id="WP_344443215.1">
    <property type="nucleotide sequence ID" value="NZ_BAAALF010000072.1"/>
</dbReference>
<dbReference type="CDD" id="cd04301">
    <property type="entry name" value="NAT_SF"/>
    <property type="match status" value="1"/>
</dbReference>
<evidence type="ECO:0000313" key="2">
    <source>
        <dbReference type="EMBL" id="GAA1245715.1"/>
    </source>
</evidence>
<dbReference type="PANTHER" id="PTHR43617">
    <property type="entry name" value="L-AMINO ACID N-ACETYLTRANSFERASE"/>
    <property type="match status" value="1"/>
</dbReference>
<accession>A0ABN1WD89</accession>
<dbReference type="SUPFAM" id="SSF55729">
    <property type="entry name" value="Acyl-CoA N-acyltransferases (Nat)"/>
    <property type="match status" value="1"/>
</dbReference>
<dbReference type="EMBL" id="BAAALF010000072">
    <property type="protein sequence ID" value="GAA1245715.1"/>
    <property type="molecule type" value="Genomic_DNA"/>
</dbReference>
<dbReference type="InterPro" id="IPR000182">
    <property type="entry name" value="GNAT_dom"/>
</dbReference>
<dbReference type="PROSITE" id="PS51186">
    <property type="entry name" value="GNAT"/>
    <property type="match status" value="1"/>
</dbReference>
<reference evidence="2 3" key="1">
    <citation type="journal article" date="2019" name="Int. J. Syst. Evol. Microbiol.">
        <title>The Global Catalogue of Microorganisms (GCM) 10K type strain sequencing project: providing services to taxonomists for standard genome sequencing and annotation.</title>
        <authorList>
            <consortium name="The Broad Institute Genomics Platform"/>
            <consortium name="The Broad Institute Genome Sequencing Center for Infectious Disease"/>
            <person name="Wu L."/>
            <person name="Ma J."/>
        </authorList>
    </citation>
    <scope>NUCLEOTIDE SEQUENCE [LARGE SCALE GENOMIC DNA]</scope>
    <source>
        <strain evidence="2 3">JCM 13004</strain>
    </source>
</reference>
<sequence length="198" mass="21628">MSLAIALPSPDDAPEIGAVHLAAWLRTYPNAAAGITEEWLTEQRGDLVEPAGIAGWRAFLVDALDRPDLHFCRVVRAESEIAGFLCGRRAPQEGAGAEASGVSLGPMYLLEAAQGQGVGRRLMSEFLGWAGSRPVHLWVTSYNERAIRFYADHGFRPTGERTLWRGRLPNVRMLRDPGPVVGRAPGERVNAVSETRRS</sequence>
<name>A0ABN1WD89_9ACTN</name>
<dbReference type="Proteomes" id="UP001500037">
    <property type="component" value="Unassembled WGS sequence"/>
</dbReference>